<dbReference type="InterPro" id="IPR035019">
    <property type="entry name" value="Spt6_SH2_N"/>
</dbReference>
<dbReference type="Gene3D" id="2.40.50.140">
    <property type="entry name" value="Nucleic acid-binding proteins"/>
    <property type="match status" value="1"/>
</dbReference>
<evidence type="ECO:0000256" key="9">
    <source>
        <dbReference type="PIRNR" id="PIRNR036947"/>
    </source>
</evidence>
<dbReference type="GO" id="GO:0003746">
    <property type="term" value="F:translation elongation factor activity"/>
    <property type="evidence" value="ECO:0007669"/>
    <property type="project" value="UniProtKB-KW"/>
</dbReference>
<dbReference type="InterPro" id="IPR028083">
    <property type="entry name" value="Spt6_acidic_N_dom"/>
</dbReference>
<dbReference type="GO" id="GO:0008023">
    <property type="term" value="C:transcription elongation factor complex"/>
    <property type="evidence" value="ECO:0007669"/>
    <property type="project" value="TreeGrafter"/>
</dbReference>
<evidence type="ECO:0000313" key="13">
    <source>
        <dbReference type="Proteomes" id="UP000053317"/>
    </source>
</evidence>
<proteinExistence type="inferred from homology"/>
<evidence type="ECO:0000256" key="3">
    <source>
        <dbReference type="ARBA" id="ARBA00009253"/>
    </source>
</evidence>
<dbReference type="GO" id="GO:0031491">
    <property type="term" value="F:nucleosome binding"/>
    <property type="evidence" value="ECO:0007669"/>
    <property type="project" value="EnsemblFungi"/>
</dbReference>
<evidence type="ECO:0000256" key="2">
    <source>
        <dbReference type="ARBA" id="ARBA00004286"/>
    </source>
</evidence>
<feature type="compositionally biased region" description="Acidic residues" evidence="10">
    <location>
        <begin position="34"/>
        <end position="43"/>
    </location>
</feature>
<feature type="compositionally biased region" description="Acidic residues" evidence="10">
    <location>
        <begin position="11"/>
        <end position="26"/>
    </location>
</feature>
<dbReference type="FunFam" id="1.10.10.2740:FF:000002">
    <property type="entry name" value="Transcription elongation factor Spt6"/>
    <property type="match status" value="1"/>
</dbReference>
<dbReference type="Pfam" id="PF22706">
    <property type="entry name" value="Tex_central_region"/>
    <property type="match status" value="1"/>
</dbReference>
<evidence type="ECO:0000256" key="6">
    <source>
        <dbReference type="ARBA" id="ARBA00023163"/>
    </source>
</evidence>
<keyword evidence="13" id="KW-1185">Reference proteome</keyword>
<dbReference type="Pfam" id="PF14632">
    <property type="entry name" value="SPT6_acidic"/>
    <property type="match status" value="1"/>
</dbReference>
<evidence type="ECO:0000256" key="4">
    <source>
        <dbReference type="ARBA" id="ARBA00022454"/>
    </source>
</evidence>
<dbReference type="SUPFAM" id="SSF47781">
    <property type="entry name" value="RuvA domain 2-like"/>
    <property type="match status" value="2"/>
</dbReference>
<dbReference type="Pfam" id="PF14635">
    <property type="entry name" value="HHH_7"/>
    <property type="match status" value="1"/>
</dbReference>
<dbReference type="FunFam" id="3.30.505.10:FF:000065">
    <property type="entry name" value="Transcription elongation factor SPT6"/>
    <property type="match status" value="1"/>
</dbReference>
<dbReference type="InterPro" id="IPR055179">
    <property type="entry name" value="Tex-like_central_region"/>
</dbReference>
<feature type="compositionally biased region" description="Basic and acidic residues" evidence="10">
    <location>
        <begin position="137"/>
        <end position="151"/>
    </location>
</feature>
<keyword evidence="12" id="KW-0648">Protein biosynthesis</keyword>
<comment type="caution">
    <text evidence="12">The sequence shown here is derived from an EMBL/GenBank/DDBJ whole genome shotgun (WGS) entry which is preliminary data.</text>
</comment>
<dbReference type="SUPFAM" id="SSF50249">
    <property type="entry name" value="Nucleic acid-binding proteins"/>
    <property type="match status" value="1"/>
</dbReference>
<dbReference type="GO" id="GO:0003677">
    <property type="term" value="F:DNA binding"/>
    <property type="evidence" value="ECO:0007669"/>
    <property type="project" value="InterPro"/>
</dbReference>
<dbReference type="GO" id="GO:0016973">
    <property type="term" value="P:poly(A)+ mRNA export from nucleus"/>
    <property type="evidence" value="ECO:0007669"/>
    <property type="project" value="EnsemblFungi"/>
</dbReference>
<reference evidence="12 13" key="2">
    <citation type="submission" date="2015-05" db="EMBL/GenBank/DDBJ databases">
        <authorList>
            <person name="Morales-Cruz A."/>
            <person name="Amrine K.C."/>
            <person name="Cantu D."/>
        </authorList>
    </citation>
    <scope>NUCLEOTIDE SEQUENCE [LARGE SCALE GENOMIC DNA]</scope>
    <source>
        <strain evidence="12">UCRPC4</strain>
    </source>
</reference>
<name>A0A0G2EYZ0_PHACM</name>
<dbReference type="InterPro" id="IPR035420">
    <property type="entry name" value="Spt6_SH2"/>
</dbReference>
<dbReference type="GO" id="GO:0032968">
    <property type="term" value="P:positive regulation of transcription elongation by RNA polymerase II"/>
    <property type="evidence" value="ECO:0007669"/>
    <property type="project" value="EnsemblFungi"/>
</dbReference>
<dbReference type="Pfam" id="PF14641">
    <property type="entry name" value="HTH_44"/>
    <property type="match status" value="1"/>
</dbReference>
<comment type="subcellular location">
    <subcellularLocation>
        <location evidence="2">Chromosome</location>
    </subcellularLocation>
    <subcellularLocation>
        <location evidence="1 9">Nucleus</location>
    </subcellularLocation>
</comment>
<dbReference type="Gene3D" id="3.30.505.10">
    <property type="entry name" value="SH2 domain"/>
    <property type="match status" value="2"/>
</dbReference>
<dbReference type="InterPro" id="IPR035018">
    <property type="entry name" value="Spt6_SH2_C"/>
</dbReference>
<evidence type="ECO:0000256" key="7">
    <source>
        <dbReference type="ARBA" id="ARBA00023242"/>
    </source>
</evidence>
<dbReference type="Gene3D" id="1.10.150.850">
    <property type="entry name" value="Spt6, helix-hairpin-helix domain"/>
    <property type="match status" value="1"/>
</dbReference>
<feature type="domain" description="S1 motif" evidence="11">
    <location>
        <begin position="1070"/>
        <end position="1139"/>
    </location>
</feature>
<evidence type="ECO:0000313" key="12">
    <source>
        <dbReference type="EMBL" id="KKY27329.1"/>
    </source>
</evidence>
<dbReference type="Pfam" id="PF14639">
    <property type="entry name" value="YqgF"/>
    <property type="match status" value="1"/>
</dbReference>
<feature type="compositionally biased region" description="Acidic residues" evidence="10">
    <location>
        <begin position="125"/>
        <end position="136"/>
    </location>
</feature>
<reference evidence="12 13" key="1">
    <citation type="submission" date="2015-05" db="EMBL/GenBank/DDBJ databases">
        <title>Distinctive expansion of gene families associated with plant cell wall degradation and secondary metabolism in the genomes of grapevine trunk pathogens.</title>
        <authorList>
            <person name="Lawrence D.P."/>
            <person name="Travadon R."/>
            <person name="Rolshausen P.E."/>
            <person name="Baumgartner K."/>
        </authorList>
    </citation>
    <scope>NUCLEOTIDE SEQUENCE [LARGE SCALE GENOMIC DNA]</scope>
    <source>
        <strain evidence="12">UCRPC4</strain>
    </source>
</reference>
<dbReference type="InterPro" id="IPR010994">
    <property type="entry name" value="RuvA_2-like"/>
</dbReference>
<dbReference type="SUPFAM" id="SSF55550">
    <property type="entry name" value="SH2 domain"/>
    <property type="match status" value="1"/>
</dbReference>
<dbReference type="CDD" id="cd09928">
    <property type="entry name" value="SH2_Cterm_SPT6_like"/>
    <property type="match status" value="1"/>
</dbReference>
<dbReference type="InterPro" id="IPR036860">
    <property type="entry name" value="SH2_dom_sf"/>
</dbReference>
<organism evidence="12 13">
    <name type="scientific">Phaeomoniella chlamydospora</name>
    <name type="common">Phaeoacremonium chlamydosporum</name>
    <dbReference type="NCBI Taxonomy" id="158046"/>
    <lineage>
        <taxon>Eukaryota</taxon>
        <taxon>Fungi</taxon>
        <taxon>Dikarya</taxon>
        <taxon>Ascomycota</taxon>
        <taxon>Pezizomycotina</taxon>
        <taxon>Eurotiomycetes</taxon>
        <taxon>Chaetothyriomycetidae</taxon>
        <taxon>Phaeomoniellales</taxon>
        <taxon>Phaeomoniellaceae</taxon>
        <taxon>Phaeomoniella</taxon>
    </lineage>
</organism>
<dbReference type="InterPro" id="IPR037027">
    <property type="entry name" value="YqgF/RNaseH-like_dom_sf"/>
</dbReference>
<evidence type="ECO:0000256" key="1">
    <source>
        <dbReference type="ARBA" id="ARBA00004123"/>
    </source>
</evidence>
<dbReference type="GO" id="GO:0042393">
    <property type="term" value="F:histone binding"/>
    <property type="evidence" value="ECO:0007669"/>
    <property type="project" value="EnsemblFungi"/>
</dbReference>
<dbReference type="FunFam" id="3.30.505.10:FF:000056">
    <property type="entry name" value="Transcription elongation factor Spt6"/>
    <property type="match status" value="1"/>
</dbReference>
<feature type="compositionally biased region" description="Acidic residues" evidence="10">
    <location>
        <begin position="59"/>
        <end position="72"/>
    </location>
</feature>
<dbReference type="InterPro" id="IPR049540">
    <property type="entry name" value="Spt6-like_S1"/>
</dbReference>
<dbReference type="CDD" id="cd09918">
    <property type="entry name" value="SH2_Nterm_SPT6_like"/>
    <property type="match status" value="1"/>
</dbReference>
<dbReference type="Proteomes" id="UP000053317">
    <property type="component" value="Unassembled WGS sequence"/>
</dbReference>
<keyword evidence="4" id="KW-0158">Chromosome</keyword>
<dbReference type="PANTHER" id="PTHR10145">
    <property type="entry name" value="TRANSCRIPTION ELONGATION FACTOR SPT6"/>
    <property type="match status" value="1"/>
</dbReference>
<keyword evidence="12" id="KW-0251">Elongation factor</keyword>
<dbReference type="Gene3D" id="1.10.10.2740">
    <property type="entry name" value="Spt6, Death-like domain"/>
    <property type="match status" value="1"/>
</dbReference>
<evidence type="ECO:0000256" key="5">
    <source>
        <dbReference type="ARBA" id="ARBA00022999"/>
    </source>
</evidence>
<dbReference type="InterPro" id="IPR003029">
    <property type="entry name" value="S1_domain"/>
</dbReference>
<evidence type="ECO:0000259" key="11">
    <source>
        <dbReference type="PROSITE" id="PS50126"/>
    </source>
</evidence>
<dbReference type="GO" id="GO:0006334">
    <property type="term" value="P:nucleosome assembly"/>
    <property type="evidence" value="ECO:0007669"/>
    <property type="project" value="EnsemblFungi"/>
</dbReference>
<dbReference type="GO" id="GO:0000082">
    <property type="term" value="P:G1/S transition of mitotic cell cycle"/>
    <property type="evidence" value="ECO:0007669"/>
    <property type="project" value="EnsemblFungi"/>
</dbReference>
<dbReference type="PROSITE" id="PS50126">
    <property type="entry name" value="S1"/>
    <property type="match status" value="1"/>
</dbReference>
<dbReference type="GO" id="GO:0000122">
    <property type="term" value="P:negative regulation of transcription by RNA polymerase II"/>
    <property type="evidence" value="ECO:0007669"/>
    <property type="project" value="EnsemblFungi"/>
</dbReference>
<keyword evidence="7 9" id="KW-0539">Nucleus</keyword>
<dbReference type="InterPro" id="IPR023319">
    <property type="entry name" value="Tex-like_HTH_dom_sf"/>
</dbReference>
<dbReference type="PIRSF" id="PIRSF036947">
    <property type="entry name" value="Spt6"/>
    <property type="match status" value="1"/>
</dbReference>
<protein>
    <recommendedName>
        <fullName evidence="9">Transcription elongation factor Spt6</fullName>
    </recommendedName>
</protein>
<comment type="function">
    <text evidence="8">Histone H3-H4 chaperone that plays a role in maintenance of chromatin structure during RNA polymerase II transcription elongation thereby repressing transcription initiation from cryptic promoters. Mediates the reassembly of nucleosomes onto the promoters of at least a selected set of genes during repression; the nucleosome reassembly is essential for transcriptional repression. Essential for viability.</text>
</comment>
<accession>A0A0G2EYZ0</accession>
<dbReference type="Gene3D" id="1.10.3500.10">
    <property type="entry name" value="Tex N-terminal region-like"/>
    <property type="match status" value="1"/>
</dbReference>
<feature type="region of interest" description="Disordered" evidence="10">
    <location>
        <begin position="1"/>
        <end position="156"/>
    </location>
</feature>
<keyword evidence="5" id="KW-0727">SH2 domain</keyword>
<evidence type="ECO:0000256" key="10">
    <source>
        <dbReference type="SAM" id="MobiDB-lite"/>
    </source>
</evidence>
<dbReference type="GO" id="GO:0140673">
    <property type="term" value="P:transcription elongation-coupled chromatin remodeling"/>
    <property type="evidence" value="ECO:0007669"/>
    <property type="project" value="EnsemblFungi"/>
</dbReference>
<dbReference type="InterPro" id="IPR012340">
    <property type="entry name" value="NA-bd_OB-fold"/>
</dbReference>
<gene>
    <name evidence="12" type="ORF">UCRPC4_g01129</name>
</gene>
<dbReference type="FunFam" id="3.30.420.140:FF:000007">
    <property type="entry name" value="Transcription elongation factor SPT6"/>
    <property type="match status" value="1"/>
</dbReference>
<sequence length="1378" mass="158623">MSARDLVEGEALLDDEEDDEDFDEETGEIREGFIVDEEEEEEQQERRRERRKRRREERDREDEELDEEDLDLIGEKPEEPQESKFKRLKRGPRDARESRVSRGIDDIFDESDEDEAPTRGTAANEFDDFIEEDVFSDEERERQREDEEVARPARRGFGYGITADTTGLDEQALDDMRRAFGDGSDYYFALEKEDQQEEIDEEQGKHLDLKDVFEPSQLVEKMMTEEDQAIRNTDEPERCQIARKPYRHVTLTEEQFKEEGQWISNLMLPKRALKQELHEPFRRAVAKVLELMVAEDFEVPFIFHNRKDYLIHALKKPVGKNKEGEMEYEIEAAKLLNQSDLWEIFEQDLKFRAFIDKRNTIQKTYDNLVSTSISPDEIFESMLPAAVTMEELQDVQDYLYFQYSSQLKDLTASGAVETNGDGVHRKKAVAKSLFERVRGGKAYNLVRAFGISANGFAQNALKQGVKNYTEDPSDRPDDMADSIVDTDFQTGSHALKAAKTMFVEELVTSPRMRNVIRQAFYTMGVVECYRTEKGLRKIDEHHPYYDFKYLRNQELNQILGQPELYLKMLQAENEGLIEVRVRLQNAEHFTKNLHKHIVSDNFSEVADAWNRERIEVVDAAVTKLSKLMSRLVKENLRAECENLVARTCREEFARRLDQAPYQPKGMKKGIIPRVLAMSIGKGTYGRDSIVWAWVNEEGRVLENGKFVDLSPGDKERGLPDGKDVVDFVEVVRRREPDVIGISGFSPETRKLYTNLMALIKERDLRGAEYTDENDREVKDPLEVIIVNDEIARLYQTSERAKLDHPSFAPLTHYCVALAKYMQDPMKEYAALGSDLASIMFAPGQQALDQKKLLHHLETVLVDHVNMCGVSLNDAISDMATANLLPYVAGLGHRKASHMLKVINMNGGAVNNRSELIGIGAERPAMGTKVWANASSFLYLEYDAAEPESEYLDGTRIHPEDYDIARKMAADALELDEEDIQAETDENGAGAIVRKLIKDDAQDRVNDLILEEYAEQLERNLNQRKRATLENIRAELIEPYEELRQPFMTALGTDEIFTMFTGETRDTLERGMIVPISIKRVMNDHIDAKLDCGIDVYVGETELSDRFDMSVKQMYSVHQTIQAKLLSLDRKNFTANCSLREEQLKRPYRKYNDRMHSEWDDRQEAADQKLLEEKTDGGGRATRVIKHPLFRPFNSAQAEEYLGSQNRGDVVIRPSSLGVDHLAVTWKVSDGVFQHIDVLELDKENDFALGKTLKIGGRYTYSDLDELIVLHVKAMAKKVDEMMTNEKYQNGSKADTDRWLTTYTEANPKRSVYAFCINPKYPGYFYLCFKAGQHGKLQNWPVKVIPQGFELQKNPYPSMRDLTNGFKLLYTNLQNGMRR</sequence>
<feature type="compositionally biased region" description="Basic and acidic residues" evidence="10">
    <location>
        <begin position="73"/>
        <end position="105"/>
    </location>
</feature>
<dbReference type="Gene3D" id="3.30.420.140">
    <property type="entry name" value="YqgF/RNase H-like domain"/>
    <property type="match status" value="1"/>
</dbReference>
<dbReference type="InterPro" id="IPR028088">
    <property type="entry name" value="Spt6_HTH_DNA-bd_dom"/>
</dbReference>
<dbReference type="InterPro" id="IPR028231">
    <property type="entry name" value="Spt6_YqgF"/>
</dbReference>
<dbReference type="GO" id="GO:0001073">
    <property type="term" value="F:transcription antitermination factor activity, DNA binding"/>
    <property type="evidence" value="ECO:0007669"/>
    <property type="project" value="EnsemblFungi"/>
</dbReference>
<keyword evidence="6 9" id="KW-0804">Transcription</keyword>
<dbReference type="GO" id="GO:0000791">
    <property type="term" value="C:euchromatin"/>
    <property type="evidence" value="ECO:0007669"/>
    <property type="project" value="EnsemblFungi"/>
</dbReference>
<comment type="function">
    <text evidence="9">Plays a role in maintenance of chromatin structure during RNA polymerase II transcription elongation thereby repressing transcription initiation from cryptic promoters. Mediates the reassembly of nucleosomes onto the promoters of at least a selected set of genes during repression; the nucleosome reassembly is essential for transcriptional repression.</text>
</comment>
<dbReference type="SUPFAM" id="SSF53098">
    <property type="entry name" value="Ribonuclease H-like"/>
    <property type="match status" value="1"/>
</dbReference>
<dbReference type="GO" id="GO:0005721">
    <property type="term" value="C:pericentric heterochromatin"/>
    <property type="evidence" value="ECO:0007669"/>
    <property type="project" value="EnsemblFungi"/>
</dbReference>
<dbReference type="InterPro" id="IPR012337">
    <property type="entry name" value="RNaseH-like_sf"/>
</dbReference>
<evidence type="ECO:0000256" key="8">
    <source>
        <dbReference type="ARBA" id="ARBA00093389"/>
    </source>
</evidence>
<dbReference type="GO" id="GO:0031440">
    <property type="term" value="P:regulation of mRNA 3'-end processing"/>
    <property type="evidence" value="ECO:0007669"/>
    <property type="project" value="EnsemblFungi"/>
</dbReference>
<dbReference type="SUPFAM" id="SSF158832">
    <property type="entry name" value="Tex N-terminal region-like"/>
    <property type="match status" value="1"/>
</dbReference>
<dbReference type="EMBL" id="LCWF01000025">
    <property type="protein sequence ID" value="KKY27329.1"/>
    <property type="molecule type" value="Genomic_DNA"/>
</dbReference>
<dbReference type="InterPro" id="IPR017072">
    <property type="entry name" value="TF_Spt6"/>
</dbReference>
<dbReference type="GO" id="GO:0033554">
    <property type="term" value="P:cellular response to stress"/>
    <property type="evidence" value="ECO:0007669"/>
    <property type="project" value="EnsemblFungi"/>
</dbReference>
<dbReference type="Gene3D" id="1.10.10.650">
    <property type="entry name" value="RuvA domain 2-like"/>
    <property type="match status" value="1"/>
</dbReference>
<comment type="similarity">
    <text evidence="3 9">Belongs to the SPT6 family.</text>
</comment>
<feature type="compositionally biased region" description="Acidic residues" evidence="10">
    <location>
        <begin position="106"/>
        <end position="115"/>
    </location>
</feature>
<dbReference type="Pfam" id="PF14633">
    <property type="entry name" value="SH2_2"/>
    <property type="match status" value="1"/>
</dbReference>
<dbReference type="PANTHER" id="PTHR10145:SF6">
    <property type="entry name" value="TRANSCRIPTION ELONGATION FACTOR SPT6"/>
    <property type="match status" value="1"/>
</dbReference>
<dbReference type="InterPro" id="IPR042066">
    <property type="entry name" value="Spt6_death-like"/>
</dbReference>
<dbReference type="Pfam" id="PF21710">
    <property type="entry name" value="Spt6_S1"/>
    <property type="match status" value="1"/>
</dbReference>
<dbReference type="OrthoDB" id="995477at2759"/>
<dbReference type="InterPro" id="IPR023323">
    <property type="entry name" value="Tex-like_dom_sf"/>
</dbReference>
<dbReference type="InterPro" id="IPR032706">
    <property type="entry name" value="Spt6_HHH"/>
</dbReference>